<comment type="caution">
    <text evidence="1">The sequence shown here is derived from an EMBL/GenBank/DDBJ whole genome shotgun (WGS) entry which is preliminary data.</text>
</comment>
<proteinExistence type="predicted"/>
<evidence type="ECO:0000313" key="1">
    <source>
        <dbReference type="EMBL" id="MDN3204189.1"/>
    </source>
</evidence>
<keyword evidence="2" id="KW-1185">Reference proteome</keyword>
<dbReference type="RefSeq" id="WP_289999740.1">
    <property type="nucleotide sequence ID" value="NZ_JAUEPH010000003.1"/>
</dbReference>
<gene>
    <name evidence="1" type="ORF">QVH07_08515</name>
</gene>
<dbReference type="Proteomes" id="UP001171916">
    <property type="component" value="Unassembled WGS sequence"/>
</dbReference>
<name>A0ABT7YCD7_9BACT</name>
<protein>
    <submittedName>
        <fullName evidence="1">Uncharacterized protein</fullName>
    </submittedName>
</protein>
<accession>A0ABT7YCD7</accession>
<reference evidence="1" key="1">
    <citation type="submission" date="2023-06" db="EMBL/GenBank/DDBJ databases">
        <title>Robiginitalea aurantiacus sp. nov. and Algoriphagus sediminis sp. nov., isolated from coastal sediment.</title>
        <authorList>
            <person name="Zhou Z.Y."/>
            <person name="An J."/>
            <person name="Jia Y.W."/>
            <person name="Du Z.J."/>
        </authorList>
    </citation>
    <scope>NUCLEOTIDE SEQUENCE</scope>
    <source>
        <strain evidence="1">C2-7</strain>
    </source>
</reference>
<sequence length="74" mass="8418">MKTILLTQKSICGILGLMMATTIVWKANLKMQEINSERITEKIEKTKPTISILPVQSFTYMHFEEISGEDDISV</sequence>
<organism evidence="1 2">
    <name type="scientific">Algoriphagus sediminis</name>
    <dbReference type="NCBI Taxonomy" id="3057113"/>
    <lineage>
        <taxon>Bacteria</taxon>
        <taxon>Pseudomonadati</taxon>
        <taxon>Bacteroidota</taxon>
        <taxon>Cytophagia</taxon>
        <taxon>Cytophagales</taxon>
        <taxon>Cyclobacteriaceae</taxon>
        <taxon>Algoriphagus</taxon>
    </lineage>
</organism>
<evidence type="ECO:0000313" key="2">
    <source>
        <dbReference type="Proteomes" id="UP001171916"/>
    </source>
</evidence>
<dbReference type="EMBL" id="JAUEPH010000003">
    <property type="protein sequence ID" value="MDN3204189.1"/>
    <property type="molecule type" value="Genomic_DNA"/>
</dbReference>